<keyword evidence="9" id="KW-1185">Reference proteome</keyword>
<evidence type="ECO:0000256" key="5">
    <source>
        <dbReference type="ARBA" id="ARBA00023136"/>
    </source>
</evidence>
<comment type="subcellular location">
    <subcellularLocation>
        <location evidence="1">Membrane</location>
        <topology evidence="1">Multi-pass membrane protein</topology>
    </subcellularLocation>
</comment>
<keyword evidence="7" id="KW-0732">Signal</keyword>
<evidence type="ECO:0000256" key="2">
    <source>
        <dbReference type="ARBA" id="ARBA00006824"/>
    </source>
</evidence>
<dbReference type="EMBL" id="BLLK01000069">
    <property type="protein sequence ID" value="GFH60655.1"/>
    <property type="molecule type" value="Genomic_DNA"/>
</dbReference>
<feature type="chain" id="PRO_5042185583" evidence="7">
    <location>
        <begin position="21"/>
        <end position="212"/>
    </location>
</feature>
<evidence type="ECO:0000256" key="3">
    <source>
        <dbReference type="ARBA" id="ARBA00022692"/>
    </source>
</evidence>
<evidence type="ECO:0000313" key="9">
    <source>
        <dbReference type="Proteomes" id="UP001054902"/>
    </source>
</evidence>
<dbReference type="PANTHER" id="PTHR11266:SF80">
    <property type="entry name" value="PEROXISOMAL MEMBRANE PROTEIN 2"/>
    <property type="match status" value="1"/>
</dbReference>
<dbReference type="Proteomes" id="UP001054902">
    <property type="component" value="Unassembled WGS sequence"/>
</dbReference>
<gene>
    <name evidence="8" type="ORF">CTEN210_17131</name>
</gene>
<comment type="caution">
    <text evidence="8">The sequence shown here is derived from an EMBL/GenBank/DDBJ whole genome shotgun (WGS) entry which is preliminary data.</text>
</comment>
<evidence type="ECO:0000256" key="6">
    <source>
        <dbReference type="RuleBase" id="RU363053"/>
    </source>
</evidence>
<evidence type="ECO:0000313" key="8">
    <source>
        <dbReference type="EMBL" id="GFH60655.1"/>
    </source>
</evidence>
<dbReference type="GO" id="GO:0016020">
    <property type="term" value="C:membrane"/>
    <property type="evidence" value="ECO:0007669"/>
    <property type="project" value="UniProtKB-SubCell"/>
</dbReference>
<organism evidence="8 9">
    <name type="scientific">Chaetoceros tenuissimus</name>
    <dbReference type="NCBI Taxonomy" id="426638"/>
    <lineage>
        <taxon>Eukaryota</taxon>
        <taxon>Sar</taxon>
        <taxon>Stramenopiles</taxon>
        <taxon>Ochrophyta</taxon>
        <taxon>Bacillariophyta</taxon>
        <taxon>Coscinodiscophyceae</taxon>
        <taxon>Chaetocerotophycidae</taxon>
        <taxon>Chaetocerotales</taxon>
        <taxon>Chaetocerotaceae</taxon>
        <taxon>Chaetoceros</taxon>
    </lineage>
</organism>
<evidence type="ECO:0000256" key="4">
    <source>
        <dbReference type="ARBA" id="ARBA00022989"/>
    </source>
</evidence>
<dbReference type="InterPro" id="IPR007248">
    <property type="entry name" value="Mpv17_PMP22"/>
</dbReference>
<keyword evidence="5 6" id="KW-0472">Membrane</keyword>
<evidence type="ECO:0000256" key="7">
    <source>
        <dbReference type="SAM" id="SignalP"/>
    </source>
</evidence>
<keyword evidence="3 6" id="KW-0812">Transmembrane</keyword>
<accession>A0AAD3DCW6</accession>
<reference evidence="8 9" key="1">
    <citation type="journal article" date="2021" name="Sci. Rep.">
        <title>The genome of the diatom Chaetoceros tenuissimus carries an ancient integrated fragment of an extant virus.</title>
        <authorList>
            <person name="Hongo Y."/>
            <person name="Kimura K."/>
            <person name="Takaki Y."/>
            <person name="Yoshida Y."/>
            <person name="Baba S."/>
            <person name="Kobayashi G."/>
            <person name="Nagasaki K."/>
            <person name="Hano T."/>
            <person name="Tomaru Y."/>
        </authorList>
    </citation>
    <scope>NUCLEOTIDE SEQUENCE [LARGE SCALE GENOMIC DNA]</scope>
    <source>
        <strain evidence="8 9">NIES-3715</strain>
    </source>
</reference>
<keyword evidence="4 6" id="KW-1133">Transmembrane helix</keyword>
<sequence length="212" mass="23850">MKSFLRFCVVLSVLFVGAEAFSIGQTALKNEIRRSNKVTSLSAVDPGLTDFVVNAWTSYNQALESDPLLTKSVTAGVILGAADLAGQAIENSISEEDKDIDIARFVRFAFFGFILQAPWNHFYYLLLDAPIFTVLIFYFLGILEGKSTDDVKDQLDRDYKDTMLANWKLWVPATMVNLAFCPPVLRVLFLNCVFFFWSIFLSLKLNNDGEEA</sequence>
<dbReference type="GO" id="GO:0005737">
    <property type="term" value="C:cytoplasm"/>
    <property type="evidence" value="ECO:0007669"/>
    <property type="project" value="TreeGrafter"/>
</dbReference>
<dbReference type="PANTHER" id="PTHR11266">
    <property type="entry name" value="PEROXISOMAL MEMBRANE PROTEIN 2, PXMP2 MPV17"/>
    <property type="match status" value="1"/>
</dbReference>
<evidence type="ECO:0000256" key="1">
    <source>
        <dbReference type="ARBA" id="ARBA00004141"/>
    </source>
</evidence>
<comment type="similarity">
    <text evidence="2 6">Belongs to the peroxisomal membrane protein PXMP2/4 family.</text>
</comment>
<feature type="transmembrane region" description="Helical" evidence="6">
    <location>
        <begin position="122"/>
        <end position="143"/>
    </location>
</feature>
<feature type="signal peptide" evidence="7">
    <location>
        <begin position="1"/>
        <end position="20"/>
    </location>
</feature>
<dbReference type="Pfam" id="PF04117">
    <property type="entry name" value="Mpv17_PMP22"/>
    <property type="match status" value="1"/>
</dbReference>
<protein>
    <submittedName>
        <fullName evidence="8">Uncharacterized protein</fullName>
    </submittedName>
</protein>
<feature type="transmembrane region" description="Helical" evidence="6">
    <location>
        <begin position="184"/>
        <end position="203"/>
    </location>
</feature>
<proteinExistence type="inferred from homology"/>
<name>A0AAD3DCW6_9STRA</name>
<dbReference type="AlphaFoldDB" id="A0AAD3DCW6"/>